<reference evidence="1 2" key="1">
    <citation type="journal article" date="2014" name="Int. J. Syst. Evol. Microbiol.">
        <title>Complete genome sequence of Corynebacterium casei LMG S-19264T (=DSM 44701T), isolated from a smear-ripened cheese.</title>
        <authorList>
            <consortium name="US DOE Joint Genome Institute (JGI-PGF)"/>
            <person name="Walter F."/>
            <person name="Albersmeier A."/>
            <person name="Kalinowski J."/>
            <person name="Ruckert C."/>
        </authorList>
    </citation>
    <scope>NUCLEOTIDE SEQUENCE [LARGE SCALE GENOMIC DNA]</scope>
    <source>
        <strain evidence="1 2">CGMCC 4.7111</strain>
    </source>
</reference>
<accession>A0A917Y364</accession>
<dbReference type="Proteomes" id="UP000600365">
    <property type="component" value="Unassembled WGS sequence"/>
</dbReference>
<sequence length="317" mass="34853">MNLRPKTAGSDAAIHHVWRLPAADAVRGHRALWWSVGPAGELAVLLVHRRYLDHNRYVKGWIGWGPEVPFPGELVTVTGQEERRILVKDIRIRPSHLALLPDSRFLLVSGRTFRNETEGPWAPNAVVFSPSGTPEAEFCVGDDIPALVTDVHGGIWTAYGDEGIYGGHPESGAGLAGWNTQGQTSWAPQGRLPDHPLEGCTAATENEQVWLVWYSGNGRGGTFLTRITPSTGDVASYPSPVPGPDGFAVRGNRAVLTRRDHNKRSVELIRAEFNGTTWAVTSRRRLRVPGRVVMRCGQGRDGSLWLRTGNTWLRIEA</sequence>
<dbReference type="SUPFAM" id="SSF75011">
    <property type="entry name" value="3-carboxy-cis,cis-mucoante lactonizing enzyme"/>
    <property type="match status" value="1"/>
</dbReference>
<proteinExistence type="predicted"/>
<protein>
    <submittedName>
        <fullName evidence="1">Uncharacterized protein</fullName>
    </submittedName>
</protein>
<name>A0A917Y364_9ACTN</name>
<evidence type="ECO:0000313" key="2">
    <source>
        <dbReference type="Proteomes" id="UP000600365"/>
    </source>
</evidence>
<gene>
    <name evidence="1" type="ORF">GCM10011579_033680</name>
</gene>
<keyword evidence="2" id="KW-1185">Reference proteome</keyword>
<evidence type="ECO:0000313" key="1">
    <source>
        <dbReference type="EMBL" id="GGN64368.1"/>
    </source>
</evidence>
<organism evidence="1 2">
    <name type="scientific">Streptomyces albiflavescens</name>
    <dbReference type="NCBI Taxonomy" id="1623582"/>
    <lineage>
        <taxon>Bacteria</taxon>
        <taxon>Bacillati</taxon>
        <taxon>Actinomycetota</taxon>
        <taxon>Actinomycetes</taxon>
        <taxon>Kitasatosporales</taxon>
        <taxon>Streptomycetaceae</taxon>
        <taxon>Streptomyces</taxon>
    </lineage>
</organism>
<comment type="caution">
    <text evidence="1">The sequence shown here is derived from an EMBL/GenBank/DDBJ whole genome shotgun (WGS) entry which is preliminary data.</text>
</comment>
<dbReference type="EMBL" id="BMMM01000005">
    <property type="protein sequence ID" value="GGN64368.1"/>
    <property type="molecule type" value="Genomic_DNA"/>
</dbReference>
<dbReference type="AlphaFoldDB" id="A0A917Y364"/>